<evidence type="ECO:0000256" key="5">
    <source>
        <dbReference type="ARBA" id="ARBA00023027"/>
    </source>
</evidence>
<accession>A0A227KRZ2</accession>
<dbReference type="InterPro" id="IPR036291">
    <property type="entry name" value="NAD(P)-bd_dom_sf"/>
</dbReference>
<protein>
    <recommendedName>
        <fullName evidence="4 7">dTDP-glucose 4,6-dehydratase</fullName>
        <ecNumber evidence="4 7">4.2.1.46</ecNumber>
    </recommendedName>
</protein>
<dbReference type="EC" id="4.2.1.46" evidence="4 7"/>
<comment type="caution">
    <text evidence="9">The sequence shown here is derived from an EMBL/GenBank/DDBJ whole genome shotgun (WGS) entry which is preliminary data.</text>
</comment>
<dbReference type="Gene3D" id="3.40.50.720">
    <property type="entry name" value="NAD(P)-binding Rossmann-like Domain"/>
    <property type="match status" value="1"/>
</dbReference>
<evidence type="ECO:0000256" key="2">
    <source>
        <dbReference type="ARBA" id="ARBA00001911"/>
    </source>
</evidence>
<reference evidence="10" key="1">
    <citation type="submission" date="2017-05" db="EMBL/GenBank/DDBJ databases">
        <title>Improved OligoMM genomes.</title>
        <authorList>
            <person name="Garzetti D."/>
        </authorList>
    </citation>
    <scope>NUCLEOTIDE SEQUENCE [LARGE SCALE GENOMIC DNA]</scope>
    <source>
        <strain evidence="10">YL45</strain>
    </source>
</reference>
<comment type="cofactor">
    <cofactor evidence="2 7">
        <name>NAD(+)</name>
        <dbReference type="ChEBI" id="CHEBI:57540"/>
    </cofactor>
</comment>
<keyword evidence="6 7" id="KW-0456">Lyase</keyword>
<evidence type="ECO:0000313" key="9">
    <source>
        <dbReference type="EMBL" id="OXE51218.1"/>
    </source>
</evidence>
<dbReference type="RefSeq" id="WP_066591381.1">
    <property type="nucleotide sequence ID" value="NZ_CAJTBZ010000042.1"/>
</dbReference>
<keyword evidence="10" id="KW-1185">Reference proteome</keyword>
<sequence length="365" mass="41429">MSRNLLVTGGAGFIGSCFVSRQITAGERVLVLDNLTYAGHLVNLEQVLHSADFSFVHGDIGDAEVVARCLKEFHPDAIVNFAAESHVDRSIHSAEDFVRTNVLGTEQLLRTTKDWWQGLKPEVRKDFRFLHISTDEVYGSLDKNSAPFTENSSYAPNSPYSASKASSDFFVRSYFKTYGLPTLISNCSNNYGPRQYPEKLIPLMVLNAVSNKPLPIYGTGLNIRDWIYVEDHCAALDLILSGGRIGEAYNIGGECEKSNLEIVQSIYKILDEVKPKSDGTSYGTQIKFVADRPGHDFRYAIDSAKIKKELGWRPRHCFSEALRKTVLWYLDNSEWTRQIMDEDYRKWLHQQYQDFDSSKPLEQKD</sequence>
<evidence type="ECO:0000256" key="4">
    <source>
        <dbReference type="ARBA" id="ARBA00011990"/>
    </source>
</evidence>
<evidence type="ECO:0000313" key="10">
    <source>
        <dbReference type="Proteomes" id="UP000214610"/>
    </source>
</evidence>
<organism evidence="9 10">
    <name type="scientific">Turicimonas muris</name>
    <dbReference type="NCBI Taxonomy" id="1796652"/>
    <lineage>
        <taxon>Bacteria</taxon>
        <taxon>Pseudomonadati</taxon>
        <taxon>Pseudomonadota</taxon>
        <taxon>Betaproteobacteria</taxon>
        <taxon>Burkholderiales</taxon>
        <taxon>Sutterellaceae</taxon>
        <taxon>Turicimonas</taxon>
    </lineage>
</organism>
<dbReference type="Proteomes" id="UP000214610">
    <property type="component" value="Unassembled WGS sequence"/>
</dbReference>
<evidence type="ECO:0000256" key="3">
    <source>
        <dbReference type="ARBA" id="ARBA00008178"/>
    </source>
</evidence>
<gene>
    <name evidence="9" type="ORF">ADH67_02680</name>
</gene>
<dbReference type="Gene3D" id="3.90.25.10">
    <property type="entry name" value="UDP-galactose 4-epimerase, domain 1"/>
    <property type="match status" value="1"/>
</dbReference>
<evidence type="ECO:0000256" key="1">
    <source>
        <dbReference type="ARBA" id="ARBA00001539"/>
    </source>
</evidence>
<dbReference type="PANTHER" id="PTHR43000">
    <property type="entry name" value="DTDP-D-GLUCOSE 4,6-DEHYDRATASE-RELATED"/>
    <property type="match status" value="1"/>
</dbReference>
<dbReference type="InterPro" id="IPR016040">
    <property type="entry name" value="NAD(P)-bd_dom"/>
</dbReference>
<dbReference type="AlphaFoldDB" id="A0A227KRZ2"/>
<comment type="catalytic activity">
    <reaction evidence="1 7">
        <text>dTDP-alpha-D-glucose = dTDP-4-dehydro-6-deoxy-alpha-D-glucose + H2O</text>
        <dbReference type="Rhea" id="RHEA:17221"/>
        <dbReference type="ChEBI" id="CHEBI:15377"/>
        <dbReference type="ChEBI" id="CHEBI:57477"/>
        <dbReference type="ChEBI" id="CHEBI:57649"/>
        <dbReference type="EC" id="4.2.1.46"/>
    </reaction>
</comment>
<comment type="similarity">
    <text evidence="3 7">Belongs to the NAD(P)-dependent epimerase/dehydratase family. dTDP-glucose dehydratase subfamily.</text>
</comment>
<evidence type="ECO:0000256" key="7">
    <source>
        <dbReference type="RuleBase" id="RU004473"/>
    </source>
</evidence>
<dbReference type="NCBIfam" id="TIGR01181">
    <property type="entry name" value="dTDP_gluc_dehyt"/>
    <property type="match status" value="1"/>
</dbReference>
<dbReference type="CDD" id="cd05246">
    <property type="entry name" value="dTDP_GD_SDR_e"/>
    <property type="match status" value="1"/>
</dbReference>
<name>A0A227KRZ2_9BURK</name>
<feature type="domain" description="NAD(P)-binding" evidence="8">
    <location>
        <begin position="6"/>
        <end position="325"/>
    </location>
</feature>
<dbReference type="GeneID" id="78363422"/>
<keyword evidence="5" id="KW-0520">NAD</keyword>
<evidence type="ECO:0000259" key="8">
    <source>
        <dbReference type="Pfam" id="PF16363"/>
    </source>
</evidence>
<dbReference type="PROSITE" id="PS51257">
    <property type="entry name" value="PROKAR_LIPOPROTEIN"/>
    <property type="match status" value="1"/>
</dbReference>
<proteinExistence type="inferred from homology"/>
<evidence type="ECO:0000256" key="6">
    <source>
        <dbReference type="ARBA" id="ARBA00023239"/>
    </source>
</evidence>
<dbReference type="Pfam" id="PF16363">
    <property type="entry name" value="GDP_Man_Dehyd"/>
    <property type="match status" value="1"/>
</dbReference>
<dbReference type="GO" id="GO:0008460">
    <property type="term" value="F:dTDP-glucose 4,6-dehydratase activity"/>
    <property type="evidence" value="ECO:0007669"/>
    <property type="project" value="UniProtKB-EC"/>
</dbReference>
<dbReference type="GO" id="GO:0009225">
    <property type="term" value="P:nucleotide-sugar metabolic process"/>
    <property type="evidence" value="ECO:0007669"/>
    <property type="project" value="InterPro"/>
</dbReference>
<dbReference type="InterPro" id="IPR005888">
    <property type="entry name" value="dTDP_Gluc_deHydtase"/>
</dbReference>
<dbReference type="SUPFAM" id="SSF51735">
    <property type="entry name" value="NAD(P)-binding Rossmann-fold domains"/>
    <property type="match status" value="1"/>
</dbReference>
<dbReference type="EMBL" id="NHMP01000001">
    <property type="protein sequence ID" value="OXE51218.1"/>
    <property type="molecule type" value="Genomic_DNA"/>
</dbReference>